<evidence type="ECO:0000313" key="15">
    <source>
        <dbReference type="EMBL" id="QDZ23535.1"/>
    </source>
</evidence>
<feature type="compositionally biased region" description="Basic and acidic residues" evidence="12">
    <location>
        <begin position="1089"/>
        <end position="1102"/>
    </location>
</feature>
<dbReference type="PANTHER" id="PTHR13900">
    <property type="entry name" value="TRANSCRIPTION INITIATION FACTOR TFIID"/>
    <property type="match status" value="1"/>
</dbReference>
<evidence type="ECO:0000313" key="16">
    <source>
        <dbReference type="Proteomes" id="UP000316726"/>
    </source>
</evidence>
<dbReference type="Gene3D" id="1.20.920.10">
    <property type="entry name" value="Bromodomain-like"/>
    <property type="match status" value="1"/>
</dbReference>
<evidence type="ECO:0000256" key="9">
    <source>
        <dbReference type="ARBA" id="ARBA00040102"/>
    </source>
</evidence>
<comment type="subcellular location">
    <subcellularLocation>
        <location evidence="1">Nucleus</location>
    </subcellularLocation>
</comment>
<evidence type="ECO:0000256" key="4">
    <source>
        <dbReference type="ARBA" id="ARBA00022833"/>
    </source>
</evidence>
<dbReference type="Pfam" id="PF00439">
    <property type="entry name" value="Bromodomain"/>
    <property type="match status" value="1"/>
</dbReference>
<feature type="compositionally biased region" description="Basic and acidic residues" evidence="12">
    <location>
        <begin position="1109"/>
        <end position="1120"/>
    </location>
</feature>
<evidence type="ECO:0000256" key="12">
    <source>
        <dbReference type="SAM" id="MobiDB-lite"/>
    </source>
</evidence>
<keyword evidence="11" id="KW-0175">Coiled coil</keyword>
<feature type="region of interest" description="Disordered" evidence="12">
    <location>
        <begin position="293"/>
        <end position="317"/>
    </location>
</feature>
<feature type="compositionally biased region" description="Basic and acidic residues" evidence="12">
    <location>
        <begin position="88"/>
        <end position="99"/>
    </location>
</feature>
<dbReference type="GO" id="GO:0004402">
    <property type="term" value="F:histone acetyltransferase activity"/>
    <property type="evidence" value="ECO:0007669"/>
    <property type="project" value="InterPro"/>
</dbReference>
<proteinExistence type="predicted"/>
<feature type="compositionally biased region" description="Acidic residues" evidence="12">
    <location>
        <begin position="1037"/>
        <end position="1075"/>
    </location>
</feature>
<dbReference type="InterPro" id="IPR001487">
    <property type="entry name" value="Bromodomain"/>
</dbReference>
<dbReference type="EMBL" id="CP031043">
    <property type="protein sequence ID" value="QDZ23535.1"/>
    <property type="molecule type" value="Genomic_DNA"/>
</dbReference>
<organism evidence="15 16">
    <name type="scientific">Chloropicon primus</name>
    <dbReference type="NCBI Taxonomy" id="1764295"/>
    <lineage>
        <taxon>Eukaryota</taxon>
        <taxon>Viridiplantae</taxon>
        <taxon>Chlorophyta</taxon>
        <taxon>Chloropicophyceae</taxon>
        <taxon>Chloropicales</taxon>
        <taxon>Chloropicaceae</taxon>
        <taxon>Chloropicon</taxon>
    </lineage>
</organism>
<keyword evidence="16" id="KW-1185">Reference proteome</keyword>
<evidence type="ECO:0000256" key="3">
    <source>
        <dbReference type="ARBA" id="ARBA00022771"/>
    </source>
</evidence>
<dbReference type="Proteomes" id="UP000316726">
    <property type="component" value="Chromosome 10"/>
</dbReference>
<dbReference type="InterPro" id="IPR009067">
    <property type="entry name" value="TAF_II_230-bd"/>
</dbReference>
<dbReference type="PANTHER" id="PTHR13900:SF0">
    <property type="entry name" value="TRANSCRIPTION INITIATION FACTOR TFIID SUBUNIT 1"/>
    <property type="match status" value="1"/>
</dbReference>
<dbReference type="GO" id="GO:0003743">
    <property type="term" value="F:translation initiation factor activity"/>
    <property type="evidence" value="ECO:0007669"/>
    <property type="project" value="UniProtKB-KW"/>
</dbReference>
<dbReference type="GO" id="GO:0008270">
    <property type="term" value="F:zinc ion binding"/>
    <property type="evidence" value="ECO:0007669"/>
    <property type="project" value="UniProtKB-KW"/>
</dbReference>
<keyword evidence="3" id="KW-0863">Zinc-finger</keyword>
<evidence type="ECO:0000256" key="2">
    <source>
        <dbReference type="ARBA" id="ARBA00022723"/>
    </source>
</evidence>
<feature type="compositionally biased region" description="Acidic residues" evidence="12">
    <location>
        <begin position="100"/>
        <end position="115"/>
    </location>
</feature>
<feature type="domain" description="Bromo" evidence="13">
    <location>
        <begin position="1276"/>
        <end position="1346"/>
    </location>
</feature>
<dbReference type="STRING" id="1764295.A0A5B8MV68"/>
<gene>
    <name evidence="15" type="ORF">A3770_10p60530</name>
</gene>
<keyword evidence="5" id="KW-0805">Transcription regulation</keyword>
<keyword evidence="8" id="KW-0539">Nucleus</keyword>
<dbReference type="OrthoDB" id="21449at2759"/>
<dbReference type="CDD" id="cd04369">
    <property type="entry name" value="Bromodomain"/>
    <property type="match status" value="1"/>
</dbReference>
<name>A0A5B8MV68_9CHLO</name>
<dbReference type="InterPro" id="IPR011124">
    <property type="entry name" value="Znf_CW"/>
</dbReference>
<dbReference type="InterPro" id="IPR036427">
    <property type="entry name" value="Bromodomain-like_sf"/>
</dbReference>
<feature type="region of interest" description="Disordered" evidence="12">
    <location>
        <begin position="38"/>
        <end position="161"/>
    </location>
</feature>
<keyword evidence="2" id="KW-0479">Metal-binding</keyword>
<evidence type="ECO:0000256" key="5">
    <source>
        <dbReference type="ARBA" id="ARBA00023015"/>
    </source>
</evidence>
<dbReference type="SUPFAM" id="SSF47055">
    <property type="entry name" value="TAF(II)230 TBP-binding fragment"/>
    <property type="match status" value="1"/>
</dbReference>
<dbReference type="InterPro" id="IPR036741">
    <property type="entry name" value="TAFII-230_TBP-bd_sf"/>
</dbReference>
<feature type="region of interest" description="Disordered" evidence="12">
    <location>
        <begin position="1035"/>
        <end position="1125"/>
    </location>
</feature>
<dbReference type="GO" id="GO:0051123">
    <property type="term" value="P:RNA polymerase II preinitiation complex assembly"/>
    <property type="evidence" value="ECO:0007669"/>
    <property type="project" value="TreeGrafter"/>
</dbReference>
<evidence type="ECO:0000259" key="14">
    <source>
        <dbReference type="PROSITE" id="PS51050"/>
    </source>
</evidence>
<feature type="coiled-coil region" evidence="11">
    <location>
        <begin position="1173"/>
        <end position="1200"/>
    </location>
</feature>
<dbReference type="SUPFAM" id="SSF47370">
    <property type="entry name" value="Bromodomain"/>
    <property type="match status" value="1"/>
</dbReference>
<evidence type="ECO:0000256" key="6">
    <source>
        <dbReference type="ARBA" id="ARBA00023117"/>
    </source>
</evidence>
<protein>
    <recommendedName>
        <fullName evidence="9">Transcription initiation factor TFIID subunit 1</fullName>
    </recommendedName>
</protein>
<evidence type="ECO:0000256" key="10">
    <source>
        <dbReference type="PROSITE-ProRule" id="PRU00035"/>
    </source>
</evidence>
<dbReference type="Gene3D" id="3.30.40.100">
    <property type="match status" value="1"/>
</dbReference>
<dbReference type="InterPro" id="IPR022591">
    <property type="entry name" value="TAF1_HAT_dom"/>
</dbReference>
<feature type="compositionally biased region" description="Basic and acidic residues" evidence="12">
    <location>
        <begin position="38"/>
        <end position="56"/>
    </location>
</feature>
<dbReference type="Pfam" id="PF09247">
    <property type="entry name" value="TBP-binding"/>
    <property type="match status" value="1"/>
</dbReference>
<dbReference type="InterPro" id="IPR040240">
    <property type="entry name" value="TAF1"/>
</dbReference>
<evidence type="ECO:0000256" key="8">
    <source>
        <dbReference type="ARBA" id="ARBA00023242"/>
    </source>
</evidence>
<dbReference type="GO" id="GO:0016251">
    <property type="term" value="F:RNA polymerase II general transcription initiation factor activity"/>
    <property type="evidence" value="ECO:0007669"/>
    <property type="project" value="InterPro"/>
</dbReference>
<keyword evidence="15" id="KW-0648">Protein biosynthesis</keyword>
<keyword evidence="7" id="KW-0804">Transcription</keyword>
<evidence type="ECO:0000256" key="1">
    <source>
        <dbReference type="ARBA" id="ARBA00004123"/>
    </source>
</evidence>
<reference evidence="15 16" key="1">
    <citation type="submission" date="2018-07" db="EMBL/GenBank/DDBJ databases">
        <title>The complete nuclear genome of the prasinophyte Chloropicon primus (CCMP1205).</title>
        <authorList>
            <person name="Pombert J.-F."/>
            <person name="Otis C."/>
            <person name="Turmel M."/>
            <person name="Lemieux C."/>
        </authorList>
    </citation>
    <scope>NUCLEOTIDE SEQUENCE [LARGE SCALE GENOMIC DNA]</scope>
    <source>
        <strain evidence="15 16">CCMP1205</strain>
    </source>
</reference>
<keyword evidence="6 10" id="KW-0103">Bromodomain</keyword>
<evidence type="ECO:0000259" key="13">
    <source>
        <dbReference type="PROSITE" id="PS50014"/>
    </source>
</evidence>
<dbReference type="SMART" id="SM00297">
    <property type="entry name" value="BROMO"/>
    <property type="match status" value="1"/>
</dbReference>
<accession>A0A5B8MV68</accession>
<dbReference type="PROSITE" id="PS51050">
    <property type="entry name" value="ZF_CW"/>
    <property type="match status" value="1"/>
</dbReference>
<feature type="compositionally biased region" description="Basic and acidic residues" evidence="12">
    <location>
        <begin position="186"/>
        <end position="196"/>
    </location>
</feature>
<feature type="domain" description="CW-type" evidence="14">
    <location>
        <begin position="1392"/>
        <end position="1450"/>
    </location>
</feature>
<keyword evidence="15" id="KW-0396">Initiation factor</keyword>
<feature type="region of interest" description="Disordered" evidence="12">
    <location>
        <begin position="186"/>
        <end position="205"/>
    </location>
</feature>
<dbReference type="Gene3D" id="1.10.1100.10">
    <property type="entry name" value="TAFII-230 TBP-binding domain"/>
    <property type="match status" value="1"/>
</dbReference>
<dbReference type="PROSITE" id="PS50014">
    <property type="entry name" value="BROMODOMAIN_2"/>
    <property type="match status" value="1"/>
</dbReference>
<feature type="compositionally biased region" description="Low complexity" evidence="12">
    <location>
        <begin position="120"/>
        <end position="137"/>
    </location>
</feature>
<keyword evidence="4" id="KW-0862">Zinc</keyword>
<evidence type="ECO:0000256" key="7">
    <source>
        <dbReference type="ARBA" id="ARBA00023163"/>
    </source>
</evidence>
<evidence type="ECO:0000256" key="11">
    <source>
        <dbReference type="SAM" id="Coils"/>
    </source>
</evidence>
<dbReference type="GO" id="GO:0005669">
    <property type="term" value="C:transcription factor TFIID complex"/>
    <property type="evidence" value="ECO:0007669"/>
    <property type="project" value="InterPro"/>
</dbReference>
<dbReference type="Pfam" id="PF07496">
    <property type="entry name" value="zf-CW"/>
    <property type="match status" value="1"/>
</dbReference>
<sequence>MGGKGDGGGGQKMVGFMFGNVDKKGKLDEDYLEEEAKENIDALDGRIEPIAEEKRGGRASGSKAGTSGGARAGHSSLDYGAPVADTAALERHKAARGAELDEDEDYDMEEADGEEEAHVAARPKPAAKPSRPAQPAADSARKQPSLKRKKRLSFREPPKLPIRSEVEGDDLLSLLKVDRASMEEEMELRLSRRSEDGGDGSAGSLTQEDAFETAMDGVAATTFEQDQGDHTYSRFRPGVPLMEAFREKAQSMTEEASNLTGTGTFFNLYNNSSNSTSFASFQPVLNENWEKGVDWDESDSGERGPSAEAGDPGSQDDFLAPIWHPPVENNKWEAEIRWDSEEDNLNRQTKDRHTIVCLDLEDPSVIIEEIGEAGNQGPNSREGGAGFDWAALSNDEYYIDKKKQANNSTKSNLSQKARHSAPALKMISLRLTETMTKQELRCLHRPSGSFIPKKNAPAQSPALKFHGSYHVNARLRSLVGYDYSIPQAFVANATTVEDLWKTAKQLQPRLQKAFKMERPKLMISAMKKMKPLKSQSLLGEGDTGLQLKGDITFWIITNKVTLIPNTNYKEFKEPHRPPGAFKSMRDLSIRDGHLFLFEYVEEHPLLLSNQGMGMRLLSFYRKQDKRDETWKSLKVPKVRPPQDGSWGKYGRVIPLEDTDDPPFLGDVMKGQHMLGVDCNLFRAPAFYHPVQSTDFLLIRSSLGRWMIREVTGTLAIGQQEPRVKTPWPGSVQIREFEEKRFQDYVFRTLKKKIKEQAAGRNVLPELQVQGLKFLFPNNSEQLIRNRLRNLCNCVPVNQAQADGRWSLKPGARIPEEVELRHRLTPEMVCAYESMRSSQERYAMLGMKRHELLRVSNERLKLATELLPGGEQARAAAKFIEQMIQVASWAMVTNFLDVMKDGRGAFTINGLGDPSGRGRCISFVKTHGRGMGVSEGTKKPTVIAGTKTDLRRLSMGKAEEILKSLGVPKEEIKLLTRWNRINLIQRLSSAAQADGSKLGDKYGGFARSHRQSAAESQRIYQAKCQDVFNKQVLALSEAQEEEPDKMEVDGEEEEGDDLANELENMLDDDDDEEEDENGKTEAELLEEDKEEMKRLKEEGLFGEKKKKGKEKGAAKEKEKPKNAAPKRRLRRIFKRVMDDGTMETEEVIITDPHQIETLRLARANFGGVGEGGGVINLTKERKKLQDRHLKLKKRIIKQKKQLMLMKDAGEKVEISAAAAGPSGAGASGTTKLKLKAEGTGTGKFKLKVSKKSTKKKKLSPVQRLNRLIKEKIHMPIRKMPISKPFATKVDVSKIKDYEDFVHEQITLGEISKHLHKNQYTSWMGYQADITRLVENARAYNDPDSGGLQKNPNLAQQAEFLQILINLRIARYASGIIEAQERCEPLLVALRSKYNDELPWVECSKCNKWRLVSFEEHQRLQATPEGEEMPWFCEMNEEREDPICEDQDDEEHFNNLKAKYLIQ</sequence>
<dbReference type="Pfam" id="PF12157">
    <property type="entry name" value="DUF3591"/>
    <property type="match status" value="1"/>
</dbReference>
<dbReference type="GO" id="GO:0017025">
    <property type="term" value="F:TBP-class protein binding"/>
    <property type="evidence" value="ECO:0007669"/>
    <property type="project" value="InterPro"/>
</dbReference>